<feature type="transmembrane region" description="Helical" evidence="3">
    <location>
        <begin position="58"/>
        <end position="77"/>
    </location>
</feature>
<keyword evidence="3" id="KW-0812">Transmembrane</keyword>
<feature type="compositionally biased region" description="Basic and acidic residues" evidence="2">
    <location>
        <begin position="272"/>
        <end position="283"/>
    </location>
</feature>
<gene>
    <name evidence="5" type="primary">YJR124C</name>
    <name evidence="5" type="ORF">DBV05_g101</name>
</gene>
<sequence>MAFSWHKVAAELGLPTILHAPLDLHIIFMTRFLRMLAYGGVSLILALFFAALDVSDARIGLFMTLTLLGDVLLSLLLTLVADTLGRRRVLLLGCGCMALAGAVFALASSYWFLLIAAIVGVISVSGNEIGPFRAVEESALAGLVGDASGARSDVFAWYVVVGTLGSAVGLTGSGWVVEACKKREGWEELDAFRVVFWCYGAVGLVKAVLTMLLSVRCEVGYVAATGGSRGAYTAVSSSSGGGNKDTAAEEADESERDEFLVTPSRSSGSSDGHGHARDDETNERPLPPTPPQPAPPPKSKIGFAQLSNSTRWMMLKLCALFAVDSLASGMVPYSLINFYLDRKFHMPKSTLGSIMATTWVTSSIGNIFATVIAKRIGLIKTMVFTHLPSAFFLALIPAPRAIWLTAVLLVARGTLASMDQAPRSAFLALVVKPEERTAVMGIVNVVKTLSQSGGPSVTGLLAGGNRFWIAFVVAGAMKASYDCGLMSLFVKVEREAEGAIKLGQQESRELADEFELDTDDEGFDSDDGRPGKRRDSAA</sequence>
<dbReference type="AlphaFoldDB" id="A0A5N5DT23"/>
<dbReference type="InterPro" id="IPR020846">
    <property type="entry name" value="MFS_dom"/>
</dbReference>
<name>A0A5N5DT23_9PEZI</name>
<keyword evidence="3" id="KW-0472">Membrane</keyword>
<evidence type="ECO:0000256" key="3">
    <source>
        <dbReference type="SAM" id="Phobius"/>
    </source>
</evidence>
<keyword evidence="3" id="KW-1133">Transmembrane helix</keyword>
<feature type="domain" description="Major facilitator superfamily (MFS) profile" evidence="4">
    <location>
        <begin position="23"/>
        <end position="493"/>
    </location>
</feature>
<feature type="compositionally biased region" description="Acidic residues" evidence="2">
    <location>
        <begin position="512"/>
        <end position="525"/>
    </location>
</feature>
<dbReference type="PANTHER" id="PTHR23520:SF5">
    <property type="entry name" value="TRANSPORTER, PUTATIVE (AFU_ORTHOLOGUE AFUA_3G04000)-RELATED"/>
    <property type="match status" value="1"/>
</dbReference>
<dbReference type="GO" id="GO:0022857">
    <property type="term" value="F:transmembrane transporter activity"/>
    <property type="evidence" value="ECO:0007669"/>
    <property type="project" value="InterPro"/>
</dbReference>
<feature type="region of interest" description="Disordered" evidence="2">
    <location>
        <begin position="511"/>
        <end position="538"/>
    </location>
</feature>
<evidence type="ECO:0000256" key="1">
    <source>
        <dbReference type="ARBA" id="ARBA00004141"/>
    </source>
</evidence>
<feature type="transmembrane region" description="Helical" evidence="3">
    <location>
        <begin position="317"/>
        <end position="336"/>
    </location>
</feature>
<dbReference type="PROSITE" id="PS50850">
    <property type="entry name" value="MFS"/>
    <property type="match status" value="1"/>
</dbReference>
<dbReference type="Pfam" id="PF07690">
    <property type="entry name" value="MFS_1"/>
    <property type="match status" value="2"/>
</dbReference>
<dbReference type="Gene3D" id="1.20.1250.20">
    <property type="entry name" value="MFS general substrate transporter like domains"/>
    <property type="match status" value="2"/>
</dbReference>
<feature type="compositionally biased region" description="Pro residues" evidence="2">
    <location>
        <begin position="285"/>
        <end position="298"/>
    </location>
</feature>
<feature type="transmembrane region" description="Helical" evidence="3">
    <location>
        <begin position="155"/>
        <end position="177"/>
    </location>
</feature>
<protein>
    <submittedName>
        <fullName evidence="5">Putative membrane protein</fullName>
    </submittedName>
</protein>
<comment type="caution">
    <text evidence="5">The sequence shown here is derived from an EMBL/GenBank/DDBJ whole genome shotgun (WGS) entry which is preliminary data.</text>
</comment>
<feature type="transmembrane region" description="Helical" evidence="3">
    <location>
        <begin position="356"/>
        <end position="378"/>
    </location>
</feature>
<evidence type="ECO:0000313" key="6">
    <source>
        <dbReference type="Proteomes" id="UP000325902"/>
    </source>
</evidence>
<evidence type="ECO:0000259" key="4">
    <source>
        <dbReference type="PROSITE" id="PS50850"/>
    </source>
</evidence>
<dbReference type="EMBL" id="VCHE01000001">
    <property type="protein sequence ID" value="KAB2581208.1"/>
    <property type="molecule type" value="Genomic_DNA"/>
</dbReference>
<evidence type="ECO:0000313" key="5">
    <source>
        <dbReference type="EMBL" id="KAB2581208.1"/>
    </source>
</evidence>
<dbReference type="InterPro" id="IPR036259">
    <property type="entry name" value="MFS_trans_sf"/>
</dbReference>
<comment type="subcellular location">
    <subcellularLocation>
        <location evidence="1">Membrane</location>
        <topology evidence="1">Multi-pass membrane protein</topology>
    </subcellularLocation>
</comment>
<reference evidence="5 6" key="1">
    <citation type="journal article" date="2019" name="Sci. Rep.">
        <title>A multi-omics analysis of the grapevine pathogen Lasiodiplodia theobromae reveals that temperature affects the expression of virulence- and pathogenicity-related genes.</title>
        <authorList>
            <person name="Felix C."/>
            <person name="Meneses R."/>
            <person name="Goncalves M.F.M."/>
            <person name="Tilleman L."/>
            <person name="Duarte A.S."/>
            <person name="Jorrin-Novo J.V."/>
            <person name="Van de Peer Y."/>
            <person name="Deforce D."/>
            <person name="Van Nieuwerburgh F."/>
            <person name="Esteves A.C."/>
            <person name="Alves A."/>
        </authorList>
    </citation>
    <scope>NUCLEOTIDE SEQUENCE [LARGE SCALE GENOMIC DNA]</scope>
    <source>
        <strain evidence="5 6">LA-SOL3</strain>
    </source>
</reference>
<feature type="transmembrane region" description="Helical" evidence="3">
    <location>
        <begin position="390"/>
        <end position="411"/>
    </location>
</feature>
<feature type="region of interest" description="Disordered" evidence="2">
    <location>
        <begin position="232"/>
        <end position="301"/>
    </location>
</feature>
<dbReference type="PANTHER" id="PTHR23520">
    <property type="entry name" value="TRANSPORTER, PUTATIVE (AFU_ORTHOLOGUE AFUA_3G04000)-RELATED"/>
    <property type="match status" value="1"/>
</dbReference>
<dbReference type="OrthoDB" id="10027823at2759"/>
<dbReference type="SUPFAM" id="SSF103473">
    <property type="entry name" value="MFS general substrate transporter"/>
    <property type="match status" value="1"/>
</dbReference>
<dbReference type="Proteomes" id="UP000325902">
    <property type="component" value="Unassembled WGS sequence"/>
</dbReference>
<feature type="transmembrane region" description="Helical" evidence="3">
    <location>
        <begin position="32"/>
        <end position="52"/>
    </location>
</feature>
<organism evidence="5 6">
    <name type="scientific">Lasiodiplodia theobromae</name>
    <dbReference type="NCBI Taxonomy" id="45133"/>
    <lineage>
        <taxon>Eukaryota</taxon>
        <taxon>Fungi</taxon>
        <taxon>Dikarya</taxon>
        <taxon>Ascomycota</taxon>
        <taxon>Pezizomycotina</taxon>
        <taxon>Dothideomycetes</taxon>
        <taxon>Dothideomycetes incertae sedis</taxon>
        <taxon>Botryosphaeriales</taxon>
        <taxon>Botryosphaeriaceae</taxon>
        <taxon>Lasiodiplodia</taxon>
    </lineage>
</organism>
<dbReference type="GO" id="GO:0000329">
    <property type="term" value="C:fungal-type vacuole membrane"/>
    <property type="evidence" value="ECO:0007669"/>
    <property type="project" value="TreeGrafter"/>
</dbReference>
<accession>A0A5N5DT23</accession>
<dbReference type="InterPro" id="IPR011701">
    <property type="entry name" value="MFS"/>
</dbReference>
<feature type="transmembrane region" description="Helical" evidence="3">
    <location>
        <begin position="89"/>
        <end position="122"/>
    </location>
</feature>
<evidence type="ECO:0000256" key="2">
    <source>
        <dbReference type="SAM" id="MobiDB-lite"/>
    </source>
</evidence>
<proteinExistence type="predicted"/>
<feature type="compositionally biased region" description="Basic and acidic residues" evidence="2">
    <location>
        <begin position="526"/>
        <end position="538"/>
    </location>
</feature>
<keyword evidence="6" id="KW-1185">Reference proteome</keyword>